<accession>A0A0N0DZX3</accession>
<keyword evidence="2" id="KW-0812">Transmembrane</keyword>
<evidence type="ECO:0008006" key="5">
    <source>
        <dbReference type="Google" id="ProtNLM"/>
    </source>
</evidence>
<evidence type="ECO:0000313" key="3">
    <source>
        <dbReference type="EMBL" id="KPA85762.1"/>
    </source>
</evidence>
<gene>
    <name evidence="3" type="ORF">ABB37_00118</name>
</gene>
<evidence type="ECO:0000313" key="4">
    <source>
        <dbReference type="Proteomes" id="UP000037923"/>
    </source>
</evidence>
<sequence>MAISFHIVVLLFIAFALVDVALLSLRTLLSRQRHGLTLLYALMGVQEAMIVFEVLLTFGSLLSTTLVTAGMSGRIVSLCSFFFPLWLLRAFFTAFTMVYKNVLIPRWTAAARAEINAGVFAHSVRAWHVAGYGTVVVLDVVCCCLYFLSAVYVLGFVTDKTLYVPYHRRRWRHVQFERASRAAVALSDATRQQQQHAQQRKRGRSGGRGDAGANDDSKNEGSETFPVTTLARTPSFAQWQQRASHETLTRPNAQSLPPSNGTKAEIEGRGGVEQGGQNNAASGQRPSALPTFLSVSSSCVVGNGEEDLDSTAVFPRPAGSKAAAGRASLYCPHSTDGNALRENNGKAKTDRTAAFNAPLDAASRRRAVSDPSLMPPRPKPSNAFLPDLPPLHLLHRFAVNSKGEEDHLNQFAAALVEHGFSTQSPDQTTNVSPEVPHTTLQTGNRSGTGIPSTKTATTEREGSRSGLSAQAMASSRDGLANTASPEKALLGSTESNSTEDAARGAAAGRRVRRSASEPTLRHAGGTAKSSSGGRSSFRHMLSAWSGFNAGHEHSSSSATTEEQPQQPGSSSSSLTNWRRQSSDSKATPSLHTPPRKRAASRVRFALDGSGSGDTRGGHSTPPLPPRPRPSFRIDQATGNVVAVPSTNV</sequence>
<dbReference type="Proteomes" id="UP000037923">
    <property type="component" value="Unassembled WGS sequence"/>
</dbReference>
<keyword evidence="2" id="KW-0472">Membrane</keyword>
<dbReference type="VEuPathDB" id="TriTrypDB:LpyrH10_01_1180"/>
<keyword evidence="4" id="KW-1185">Reference proteome</keyword>
<dbReference type="OMA" id="PYHRRRW"/>
<dbReference type="GeneID" id="26900416"/>
<feature type="transmembrane region" description="Helical" evidence="2">
    <location>
        <begin position="75"/>
        <end position="99"/>
    </location>
</feature>
<feature type="region of interest" description="Disordered" evidence="1">
    <location>
        <begin position="185"/>
        <end position="289"/>
    </location>
</feature>
<dbReference type="RefSeq" id="XP_015664201.1">
    <property type="nucleotide sequence ID" value="XM_015796193.1"/>
</dbReference>
<evidence type="ECO:0000256" key="2">
    <source>
        <dbReference type="SAM" id="Phobius"/>
    </source>
</evidence>
<feature type="compositionally biased region" description="Polar residues" evidence="1">
    <location>
        <begin position="558"/>
        <end position="590"/>
    </location>
</feature>
<feature type="transmembrane region" description="Helical" evidence="2">
    <location>
        <begin position="135"/>
        <end position="157"/>
    </location>
</feature>
<dbReference type="AlphaFoldDB" id="A0A0N0DZX3"/>
<feature type="compositionally biased region" description="Polar residues" evidence="1">
    <location>
        <begin position="275"/>
        <end position="285"/>
    </location>
</feature>
<feature type="transmembrane region" description="Helical" evidence="2">
    <location>
        <begin position="37"/>
        <end position="63"/>
    </location>
</feature>
<reference evidence="3 4" key="1">
    <citation type="submission" date="2015-07" db="EMBL/GenBank/DDBJ databases">
        <title>High-quality genome of monoxenous trypanosomatid Leptomonas pyrrhocoris.</title>
        <authorList>
            <person name="Flegontov P."/>
            <person name="Butenko A."/>
            <person name="Firsov S."/>
            <person name="Vlcek C."/>
            <person name="Logacheva M.D."/>
            <person name="Field M."/>
            <person name="Filatov D."/>
            <person name="Flegontova O."/>
            <person name="Gerasimov E."/>
            <person name="Jackson A.P."/>
            <person name="Kelly S."/>
            <person name="Opperdoes F."/>
            <person name="O'Reilly A."/>
            <person name="Votypka J."/>
            <person name="Yurchenko V."/>
            <person name="Lukes J."/>
        </authorList>
    </citation>
    <scope>NUCLEOTIDE SEQUENCE [LARGE SCALE GENOMIC DNA]</scope>
    <source>
        <strain evidence="3">H10</strain>
    </source>
</reference>
<dbReference type="OrthoDB" id="267185at2759"/>
<name>A0A0N0DZX3_LEPPY</name>
<protein>
    <recommendedName>
        <fullName evidence="5">Transmembrane protein</fullName>
    </recommendedName>
</protein>
<proteinExistence type="predicted"/>
<feature type="compositionally biased region" description="Polar residues" evidence="1">
    <location>
        <begin position="422"/>
        <end position="456"/>
    </location>
</feature>
<feature type="region of interest" description="Disordered" evidence="1">
    <location>
        <begin position="422"/>
        <end position="648"/>
    </location>
</feature>
<evidence type="ECO:0000256" key="1">
    <source>
        <dbReference type="SAM" id="MobiDB-lite"/>
    </source>
</evidence>
<feature type="transmembrane region" description="Helical" evidence="2">
    <location>
        <begin position="6"/>
        <end position="25"/>
    </location>
</feature>
<organism evidence="3 4">
    <name type="scientific">Leptomonas pyrrhocoris</name>
    <name type="common">Firebug parasite</name>
    <dbReference type="NCBI Taxonomy" id="157538"/>
    <lineage>
        <taxon>Eukaryota</taxon>
        <taxon>Discoba</taxon>
        <taxon>Euglenozoa</taxon>
        <taxon>Kinetoplastea</taxon>
        <taxon>Metakinetoplastina</taxon>
        <taxon>Trypanosomatida</taxon>
        <taxon>Trypanosomatidae</taxon>
        <taxon>Leishmaniinae</taxon>
        <taxon>Leptomonas</taxon>
    </lineage>
</organism>
<keyword evidence="2" id="KW-1133">Transmembrane helix</keyword>
<dbReference type="EMBL" id="LGTL01000001">
    <property type="protein sequence ID" value="KPA85762.1"/>
    <property type="molecule type" value="Genomic_DNA"/>
</dbReference>
<feature type="compositionally biased region" description="Polar residues" evidence="1">
    <location>
        <begin position="249"/>
        <end position="262"/>
    </location>
</feature>
<feature type="compositionally biased region" description="Polar residues" evidence="1">
    <location>
        <begin position="225"/>
        <end position="242"/>
    </location>
</feature>
<comment type="caution">
    <text evidence="3">The sequence shown here is derived from an EMBL/GenBank/DDBJ whole genome shotgun (WGS) entry which is preliminary data.</text>
</comment>